<dbReference type="AlphaFoldDB" id="F6H9G9"/>
<evidence type="ECO:0000313" key="2">
    <source>
        <dbReference type="Proteomes" id="UP000009183"/>
    </source>
</evidence>
<reference evidence="2" key="1">
    <citation type="journal article" date="2007" name="Nature">
        <title>The grapevine genome sequence suggests ancestral hexaploidization in major angiosperm phyla.</title>
        <authorList>
            <consortium name="The French-Italian Public Consortium for Grapevine Genome Characterization."/>
            <person name="Jaillon O."/>
            <person name="Aury J.-M."/>
            <person name="Noel B."/>
            <person name="Policriti A."/>
            <person name="Clepet C."/>
            <person name="Casagrande A."/>
            <person name="Choisne N."/>
            <person name="Aubourg S."/>
            <person name="Vitulo N."/>
            <person name="Jubin C."/>
            <person name="Vezzi A."/>
            <person name="Legeai F."/>
            <person name="Hugueney P."/>
            <person name="Dasilva C."/>
            <person name="Horner D."/>
            <person name="Mica E."/>
            <person name="Jublot D."/>
            <person name="Poulain J."/>
            <person name="Bruyere C."/>
            <person name="Billault A."/>
            <person name="Segurens B."/>
            <person name="Gouyvenoux M."/>
            <person name="Ugarte E."/>
            <person name="Cattonaro F."/>
            <person name="Anthouard V."/>
            <person name="Vico V."/>
            <person name="Del Fabbro C."/>
            <person name="Alaux M."/>
            <person name="Di Gaspero G."/>
            <person name="Dumas V."/>
            <person name="Felice N."/>
            <person name="Paillard S."/>
            <person name="Juman I."/>
            <person name="Moroldo M."/>
            <person name="Scalabrin S."/>
            <person name="Canaguier A."/>
            <person name="Le Clainche I."/>
            <person name="Malacrida G."/>
            <person name="Durand E."/>
            <person name="Pesole G."/>
            <person name="Laucou V."/>
            <person name="Chatelet P."/>
            <person name="Merdinoglu D."/>
            <person name="Delledonne M."/>
            <person name="Pezzotti M."/>
            <person name="Lecharny A."/>
            <person name="Scarpelli C."/>
            <person name="Artiguenave F."/>
            <person name="Pe M.E."/>
            <person name="Valle G."/>
            <person name="Morgante M."/>
            <person name="Caboche M."/>
            <person name="Adam-Blondon A.-F."/>
            <person name="Weissenbach J."/>
            <person name="Quetier F."/>
            <person name="Wincker P."/>
        </authorList>
    </citation>
    <scope>NUCLEOTIDE SEQUENCE [LARGE SCALE GENOMIC DNA]</scope>
    <source>
        <strain evidence="2">cv. Pinot noir / PN40024</strain>
    </source>
</reference>
<dbReference type="STRING" id="29760.F6H9G9"/>
<evidence type="ECO:0000313" key="1">
    <source>
        <dbReference type="EMBL" id="CCB48862.1"/>
    </source>
</evidence>
<organism evidence="1 2">
    <name type="scientific">Vitis vinifera</name>
    <name type="common">Grape</name>
    <dbReference type="NCBI Taxonomy" id="29760"/>
    <lineage>
        <taxon>Eukaryota</taxon>
        <taxon>Viridiplantae</taxon>
        <taxon>Streptophyta</taxon>
        <taxon>Embryophyta</taxon>
        <taxon>Tracheophyta</taxon>
        <taxon>Spermatophyta</taxon>
        <taxon>Magnoliopsida</taxon>
        <taxon>eudicotyledons</taxon>
        <taxon>Gunneridae</taxon>
        <taxon>Pentapetalae</taxon>
        <taxon>rosids</taxon>
        <taxon>Vitales</taxon>
        <taxon>Vitaceae</taxon>
        <taxon>Viteae</taxon>
        <taxon>Vitis</taxon>
    </lineage>
</organism>
<proteinExistence type="predicted"/>
<dbReference type="HOGENOM" id="CLU_2927320_0_0_1"/>
<name>F6H9G9_VITVI</name>
<dbReference type="InParanoid" id="F6H9G9"/>
<dbReference type="PaxDb" id="29760-VIT_04s0069g00660.t01"/>
<dbReference type="EMBL" id="FN595500">
    <property type="protein sequence ID" value="CCB48862.1"/>
    <property type="molecule type" value="Genomic_DNA"/>
</dbReference>
<gene>
    <name evidence="1" type="ordered locus">VIT_04s0069g00660</name>
</gene>
<dbReference type="Proteomes" id="UP000009183">
    <property type="component" value="Chromosome 4"/>
</dbReference>
<keyword evidence="2" id="KW-1185">Reference proteome</keyword>
<protein>
    <submittedName>
        <fullName evidence="1">Uncharacterized protein</fullName>
    </submittedName>
</protein>
<sequence length="61" mass="6969">MAMNERFKRDEVWGYLGKAKQRDEKKRIEDNALGQGLGDTEGYGLVPNQMLNLLIIRSSLT</sequence>
<accession>F6H9G9</accession>